<dbReference type="Gene3D" id="1.10.357.10">
    <property type="entry name" value="Tetracycline Repressor, domain 2"/>
    <property type="match status" value="1"/>
</dbReference>
<keyword evidence="1" id="KW-0805">Transcription regulation</keyword>
<dbReference type="GO" id="GO:0003700">
    <property type="term" value="F:DNA-binding transcription factor activity"/>
    <property type="evidence" value="ECO:0007669"/>
    <property type="project" value="TreeGrafter"/>
</dbReference>
<keyword evidence="7" id="KW-1185">Reference proteome</keyword>
<gene>
    <name evidence="6" type="primary">betI_6</name>
    <name evidence="6" type="ORF">D7316_02094</name>
</gene>
<dbReference type="KEGG" id="gom:D7316_02094"/>
<name>A0A3G8JKU6_9ACTN</name>
<evidence type="ECO:0000256" key="2">
    <source>
        <dbReference type="ARBA" id="ARBA00023125"/>
    </source>
</evidence>
<reference evidence="6 7" key="1">
    <citation type="submission" date="2018-11" db="EMBL/GenBank/DDBJ databases">
        <title>Gordonia insulae sp. nov., isolated from an island soil.</title>
        <authorList>
            <person name="Kim Y.S."/>
            <person name="Kim S.B."/>
        </authorList>
    </citation>
    <scope>NUCLEOTIDE SEQUENCE [LARGE SCALE GENOMIC DNA]</scope>
    <source>
        <strain evidence="6 7">MMS17-SY073</strain>
    </source>
</reference>
<evidence type="ECO:0000256" key="3">
    <source>
        <dbReference type="ARBA" id="ARBA00023163"/>
    </source>
</evidence>
<dbReference type="EMBL" id="CP033972">
    <property type="protein sequence ID" value="AZG45498.1"/>
    <property type="molecule type" value="Genomic_DNA"/>
</dbReference>
<dbReference type="PANTHER" id="PTHR30055:SF234">
    <property type="entry name" value="HTH-TYPE TRANSCRIPTIONAL REGULATOR BETI"/>
    <property type="match status" value="1"/>
</dbReference>
<sequence>MAKRRHVTGEATRTALMVAAERLFAERGVEGVTMREIQERAGQSNASVITYHFGSKTGLVQALIRWRNTELDRRRAELLDDAREDGREQDPGAVVWLVVRPLAESIAAGEMFVPFLARLSENPRATQEYWPADIDDWSTDLMEKLVGGAIADMPDRLRRGRAFQLYNSVLNLLGEQARAAHPISEVQLHNYVDAWVGMLTAPASEDTRALLAGG</sequence>
<feature type="domain" description="HTH tetR-type" evidence="5">
    <location>
        <begin position="10"/>
        <end position="70"/>
    </location>
</feature>
<dbReference type="InterPro" id="IPR050109">
    <property type="entry name" value="HTH-type_TetR-like_transc_reg"/>
</dbReference>
<evidence type="ECO:0000256" key="1">
    <source>
        <dbReference type="ARBA" id="ARBA00023015"/>
    </source>
</evidence>
<dbReference type="Proteomes" id="UP000271469">
    <property type="component" value="Chromosome"/>
</dbReference>
<accession>A0A3G8JKU6</accession>
<dbReference type="InterPro" id="IPR009057">
    <property type="entry name" value="Homeodomain-like_sf"/>
</dbReference>
<evidence type="ECO:0000313" key="6">
    <source>
        <dbReference type="EMBL" id="AZG45498.1"/>
    </source>
</evidence>
<dbReference type="RefSeq" id="WP_124708188.1">
    <property type="nucleotide sequence ID" value="NZ_CP033972.1"/>
</dbReference>
<dbReference type="AlphaFoldDB" id="A0A3G8JKU6"/>
<proteinExistence type="predicted"/>
<dbReference type="SUPFAM" id="SSF46689">
    <property type="entry name" value="Homeodomain-like"/>
    <property type="match status" value="1"/>
</dbReference>
<dbReference type="Pfam" id="PF00440">
    <property type="entry name" value="TetR_N"/>
    <property type="match status" value="1"/>
</dbReference>
<dbReference type="GO" id="GO:0000976">
    <property type="term" value="F:transcription cis-regulatory region binding"/>
    <property type="evidence" value="ECO:0007669"/>
    <property type="project" value="TreeGrafter"/>
</dbReference>
<protein>
    <submittedName>
        <fullName evidence="6">HTH-type transcriptional regulator BetI</fullName>
    </submittedName>
</protein>
<dbReference type="OrthoDB" id="2356263at2"/>
<evidence type="ECO:0000259" key="5">
    <source>
        <dbReference type="PROSITE" id="PS50977"/>
    </source>
</evidence>
<dbReference type="PANTHER" id="PTHR30055">
    <property type="entry name" value="HTH-TYPE TRANSCRIPTIONAL REGULATOR RUTR"/>
    <property type="match status" value="1"/>
</dbReference>
<evidence type="ECO:0000256" key="4">
    <source>
        <dbReference type="PROSITE-ProRule" id="PRU00335"/>
    </source>
</evidence>
<dbReference type="PROSITE" id="PS50977">
    <property type="entry name" value="HTH_TETR_2"/>
    <property type="match status" value="1"/>
</dbReference>
<feature type="DNA-binding region" description="H-T-H motif" evidence="4">
    <location>
        <begin position="33"/>
        <end position="52"/>
    </location>
</feature>
<organism evidence="6 7">
    <name type="scientific">Gordonia insulae</name>
    <dbReference type="NCBI Taxonomy" id="2420509"/>
    <lineage>
        <taxon>Bacteria</taxon>
        <taxon>Bacillati</taxon>
        <taxon>Actinomycetota</taxon>
        <taxon>Actinomycetes</taxon>
        <taxon>Mycobacteriales</taxon>
        <taxon>Gordoniaceae</taxon>
        <taxon>Gordonia</taxon>
    </lineage>
</organism>
<keyword evidence="2 4" id="KW-0238">DNA-binding</keyword>
<keyword evidence="3" id="KW-0804">Transcription</keyword>
<dbReference type="InterPro" id="IPR001647">
    <property type="entry name" value="HTH_TetR"/>
</dbReference>
<evidence type="ECO:0000313" key="7">
    <source>
        <dbReference type="Proteomes" id="UP000271469"/>
    </source>
</evidence>